<dbReference type="Proteomes" id="UP001153714">
    <property type="component" value="Chromosome 8"/>
</dbReference>
<accession>A0A9N9RFH5</accession>
<evidence type="ECO:0000313" key="2">
    <source>
        <dbReference type="EMBL" id="CAG9795661.1"/>
    </source>
</evidence>
<protein>
    <submittedName>
        <fullName evidence="2">Uncharacterized protein</fullName>
    </submittedName>
</protein>
<proteinExistence type="predicted"/>
<reference evidence="2" key="2">
    <citation type="submission" date="2022-10" db="EMBL/GenBank/DDBJ databases">
        <authorList>
            <consortium name="ENA_rothamsted_submissions"/>
            <consortium name="culmorum"/>
            <person name="King R."/>
        </authorList>
    </citation>
    <scope>NUCLEOTIDE SEQUENCE</scope>
</reference>
<evidence type="ECO:0000256" key="1">
    <source>
        <dbReference type="SAM" id="MobiDB-lite"/>
    </source>
</evidence>
<feature type="region of interest" description="Disordered" evidence="1">
    <location>
        <begin position="97"/>
        <end position="136"/>
    </location>
</feature>
<sequence>MSSQAHKRKHKNLTIKEKSDILDHLNRNESFSSLTNFADRSFHGDHSPSAAFVGEFEVDLCTADTILHFFSDTPFIDNGNVDTAWSQPVLPVVSFDLPKVPEGPKLPDTPKIPDAPKLPDTPKAPDAKTLQDLGKD</sequence>
<keyword evidence="3" id="KW-1185">Reference proteome</keyword>
<organism evidence="2 3">
    <name type="scientific">Diatraea saccharalis</name>
    <name type="common">sugarcane borer</name>
    <dbReference type="NCBI Taxonomy" id="40085"/>
    <lineage>
        <taxon>Eukaryota</taxon>
        <taxon>Metazoa</taxon>
        <taxon>Ecdysozoa</taxon>
        <taxon>Arthropoda</taxon>
        <taxon>Hexapoda</taxon>
        <taxon>Insecta</taxon>
        <taxon>Pterygota</taxon>
        <taxon>Neoptera</taxon>
        <taxon>Endopterygota</taxon>
        <taxon>Lepidoptera</taxon>
        <taxon>Glossata</taxon>
        <taxon>Ditrysia</taxon>
        <taxon>Pyraloidea</taxon>
        <taxon>Crambidae</taxon>
        <taxon>Crambinae</taxon>
        <taxon>Diatraea</taxon>
    </lineage>
</organism>
<reference evidence="2" key="1">
    <citation type="submission" date="2021-12" db="EMBL/GenBank/DDBJ databases">
        <authorList>
            <person name="King R."/>
        </authorList>
    </citation>
    <scope>NUCLEOTIDE SEQUENCE</scope>
</reference>
<dbReference type="OrthoDB" id="7468740at2759"/>
<dbReference type="AlphaFoldDB" id="A0A9N9RFH5"/>
<dbReference type="EMBL" id="OU893339">
    <property type="protein sequence ID" value="CAG9795661.1"/>
    <property type="molecule type" value="Genomic_DNA"/>
</dbReference>
<evidence type="ECO:0000313" key="3">
    <source>
        <dbReference type="Proteomes" id="UP001153714"/>
    </source>
</evidence>
<gene>
    <name evidence="2" type="ORF">DIATSA_LOCUS12906</name>
</gene>
<name>A0A9N9RFH5_9NEOP</name>